<reference evidence="7 8" key="1">
    <citation type="submission" date="2024-07" db="EMBL/GenBank/DDBJ databases">
        <title>Chromosome-level genome assembly of the water stick insect Ranatra chinensis (Heteroptera: Nepidae).</title>
        <authorList>
            <person name="Liu X."/>
        </authorList>
    </citation>
    <scope>NUCLEOTIDE SEQUENCE [LARGE SCALE GENOMIC DNA]</scope>
    <source>
        <strain evidence="7">Cailab_2021Rc</strain>
        <tissue evidence="7">Muscle</tissue>
    </source>
</reference>
<sequence length="369" mass="42439">HRIKNPSLHALPQGTGGRSSFNGIVATVFGSSGFLGRYVCNRLGKIGTQLVLPYRGDAGEMLRLKLVGDLGQVLFQPYSIRDDDSIRKAISYSNVVINLVGREWETKNFTFDDVHEHWPRKLAKMCREQGIEKLIHVSALNASEFPEEYMIKGGSRFLSSKWKGEMALKEEFPDAIIFKPSDIYGQEDRFLRYFCGLGRHQGKWMPLYKKGEYTVKQPIYVSDVAAGIVAACRDKFSKGVTYQAVGPKRYLLSELVDWFHRVMNKTDNWGYLRYDLRFDPFFQLRVTVSPYLTFGWPLGNLHWEKIEREAHSDVVVSSIPTLEDLGIELTHMENQVPWELKPNKAHTYYERDLSEFEVAEPPRIFTPQG</sequence>
<comment type="similarity">
    <text evidence="1">Belongs to the complex I NDUFA9 subunit family.</text>
</comment>
<dbReference type="SUPFAM" id="SSF51735">
    <property type="entry name" value="NAD(P)-binding Rossmann-fold domains"/>
    <property type="match status" value="1"/>
</dbReference>
<evidence type="ECO:0000256" key="3">
    <source>
        <dbReference type="ARBA" id="ARBA00042000"/>
    </source>
</evidence>
<dbReference type="Proteomes" id="UP001558652">
    <property type="component" value="Unassembled WGS sequence"/>
</dbReference>
<dbReference type="PANTHER" id="PTHR12126:SF11">
    <property type="entry name" value="NADH DEHYDROGENASE [UBIQUINONE] 1 ALPHA SUBCOMPLEX SUBUNIT 9, MITOCHONDRIAL"/>
    <property type="match status" value="1"/>
</dbReference>
<comment type="caution">
    <text evidence="7">The sequence shown here is derived from an EMBL/GenBank/DDBJ whole genome shotgun (WGS) entry which is preliminary data.</text>
</comment>
<feature type="domain" description="NAD-dependent epimerase/dehydratase" evidence="6">
    <location>
        <begin position="27"/>
        <end position="235"/>
    </location>
</feature>
<dbReference type="Gene3D" id="3.40.50.720">
    <property type="entry name" value="NAD(P)-binding Rossmann-like Domain"/>
    <property type="match status" value="1"/>
</dbReference>
<accession>A0ABD0YF89</accession>
<name>A0ABD0YF89_9HEMI</name>
<dbReference type="AlphaFoldDB" id="A0ABD0YF89"/>
<feature type="non-terminal residue" evidence="7">
    <location>
        <position position="1"/>
    </location>
</feature>
<evidence type="ECO:0000313" key="8">
    <source>
        <dbReference type="Proteomes" id="UP001558652"/>
    </source>
</evidence>
<evidence type="ECO:0000313" key="7">
    <source>
        <dbReference type="EMBL" id="KAL1129932.1"/>
    </source>
</evidence>
<dbReference type="Pfam" id="PF01370">
    <property type="entry name" value="Epimerase"/>
    <property type="match status" value="1"/>
</dbReference>
<evidence type="ECO:0000256" key="5">
    <source>
        <dbReference type="ARBA" id="ARBA00046455"/>
    </source>
</evidence>
<organism evidence="7 8">
    <name type="scientific">Ranatra chinensis</name>
    <dbReference type="NCBI Taxonomy" id="642074"/>
    <lineage>
        <taxon>Eukaryota</taxon>
        <taxon>Metazoa</taxon>
        <taxon>Ecdysozoa</taxon>
        <taxon>Arthropoda</taxon>
        <taxon>Hexapoda</taxon>
        <taxon>Insecta</taxon>
        <taxon>Pterygota</taxon>
        <taxon>Neoptera</taxon>
        <taxon>Paraneoptera</taxon>
        <taxon>Hemiptera</taxon>
        <taxon>Heteroptera</taxon>
        <taxon>Panheteroptera</taxon>
        <taxon>Nepomorpha</taxon>
        <taxon>Nepidae</taxon>
        <taxon>Ranatrinae</taxon>
        <taxon>Ranatra</taxon>
    </lineage>
</organism>
<dbReference type="CDD" id="cd05271">
    <property type="entry name" value="NDUFA9_like_SDR_a"/>
    <property type="match status" value="1"/>
</dbReference>
<keyword evidence="8" id="KW-1185">Reference proteome</keyword>
<dbReference type="InterPro" id="IPR051207">
    <property type="entry name" value="ComplexI_NDUFA9_subunit"/>
</dbReference>
<dbReference type="PANTHER" id="PTHR12126">
    <property type="entry name" value="NADH-UBIQUINONE OXIDOREDUCTASE 39 KDA SUBUNIT-RELATED"/>
    <property type="match status" value="1"/>
</dbReference>
<evidence type="ECO:0000256" key="4">
    <source>
        <dbReference type="ARBA" id="ARBA00043145"/>
    </source>
</evidence>
<gene>
    <name evidence="7" type="ORF">AAG570_012876</name>
</gene>
<comment type="subunit">
    <text evidence="5">Complex I is composed of 45 different subunits. This a component of the hydrophobic protein fraction. Interacts with BLOC1S1. Interacts with SLC2A4. Interacts with CLOCK. Interacts with RAB5IF.</text>
</comment>
<evidence type="ECO:0000259" key="6">
    <source>
        <dbReference type="Pfam" id="PF01370"/>
    </source>
</evidence>
<dbReference type="EMBL" id="JBFDAA010000008">
    <property type="protein sequence ID" value="KAL1129932.1"/>
    <property type="molecule type" value="Genomic_DNA"/>
</dbReference>
<evidence type="ECO:0000256" key="2">
    <source>
        <dbReference type="ARBA" id="ARBA00040720"/>
    </source>
</evidence>
<protein>
    <recommendedName>
        <fullName evidence="2">NADH dehydrogenase [ubiquinone] 1 alpha subcomplex subunit 9, mitochondrial</fullName>
    </recommendedName>
    <alternativeName>
        <fullName evidence="4">Complex I-39kD</fullName>
    </alternativeName>
    <alternativeName>
        <fullName evidence="3">NADH-ubiquinone oxidoreductase 39 kDa subunit</fullName>
    </alternativeName>
</protein>
<evidence type="ECO:0000256" key="1">
    <source>
        <dbReference type="ARBA" id="ARBA00038501"/>
    </source>
</evidence>
<proteinExistence type="inferred from homology"/>
<dbReference type="InterPro" id="IPR036291">
    <property type="entry name" value="NAD(P)-bd_dom_sf"/>
</dbReference>
<dbReference type="InterPro" id="IPR001509">
    <property type="entry name" value="Epimerase_deHydtase"/>
</dbReference>